<feature type="domain" description="HTH cro/C1-type" evidence="1">
    <location>
        <begin position="8"/>
        <end position="64"/>
    </location>
</feature>
<gene>
    <name evidence="2" type="ORF">BHF71_09995</name>
</gene>
<evidence type="ECO:0000313" key="3">
    <source>
        <dbReference type="Proteomes" id="UP000243739"/>
    </source>
</evidence>
<comment type="caution">
    <text evidence="2">The sequence shown here is derived from an EMBL/GenBank/DDBJ whole genome shotgun (WGS) entry which is preliminary data.</text>
</comment>
<dbReference type="OrthoDB" id="2615321at2"/>
<reference evidence="2 3" key="1">
    <citation type="submission" date="2016-09" db="EMBL/GenBank/DDBJ databases">
        <title>Draft genome sequence for the type strain of Vulcanibacillus modesticaldus BR, a strictly anaerobic, moderately thermophilic, and nitrate-reducing bacterium from deep sea-hydrothermal vents of the Mid-Atlantic Ridge.</title>
        <authorList>
            <person name="Abin C.A."/>
            <person name="Hollibaugh J.T."/>
        </authorList>
    </citation>
    <scope>NUCLEOTIDE SEQUENCE [LARGE SCALE GENOMIC DNA]</scope>
    <source>
        <strain evidence="2 3">BR</strain>
    </source>
</reference>
<dbReference type="InterPro" id="IPR001387">
    <property type="entry name" value="Cro/C1-type_HTH"/>
</dbReference>
<dbReference type="STRING" id="337097.BHF71_09995"/>
<dbReference type="GO" id="GO:0003677">
    <property type="term" value="F:DNA binding"/>
    <property type="evidence" value="ECO:0007669"/>
    <property type="project" value="InterPro"/>
</dbReference>
<dbReference type="SMART" id="SM00530">
    <property type="entry name" value="HTH_XRE"/>
    <property type="match status" value="1"/>
</dbReference>
<dbReference type="InterPro" id="IPR010982">
    <property type="entry name" value="Lambda_DNA-bd_dom_sf"/>
</dbReference>
<dbReference type="Pfam" id="PF13560">
    <property type="entry name" value="HTH_31"/>
    <property type="match status" value="1"/>
</dbReference>
<sequence>MRNLGQRVRAIRVKKGIGLNEFANKLGVSSGYLSNLETGKTETIHLSLLEKLQDELEIFPTVDLGEIDNELLYRIERVNLLLKQLAENNPELTDYLLSTVEKGIEVFNKKSSS</sequence>
<evidence type="ECO:0000313" key="2">
    <source>
        <dbReference type="EMBL" id="OEF99156.1"/>
    </source>
</evidence>
<dbReference type="RefSeq" id="WP_069656973.1">
    <property type="nucleotide sequence ID" value="NZ_MIJF01000032.1"/>
</dbReference>
<dbReference type="CDD" id="cd00093">
    <property type="entry name" value="HTH_XRE"/>
    <property type="match status" value="1"/>
</dbReference>
<name>A0A1D2YU03_9BACI</name>
<dbReference type="SUPFAM" id="SSF47413">
    <property type="entry name" value="lambda repressor-like DNA-binding domains"/>
    <property type="match status" value="1"/>
</dbReference>
<accession>A0A1D2YU03</accession>
<keyword evidence="3" id="KW-1185">Reference proteome</keyword>
<dbReference type="Proteomes" id="UP000243739">
    <property type="component" value="Unassembled WGS sequence"/>
</dbReference>
<dbReference type="Gene3D" id="1.10.260.40">
    <property type="entry name" value="lambda repressor-like DNA-binding domains"/>
    <property type="match status" value="1"/>
</dbReference>
<evidence type="ECO:0000259" key="1">
    <source>
        <dbReference type="PROSITE" id="PS50943"/>
    </source>
</evidence>
<protein>
    <submittedName>
        <fullName evidence="2">Transcriptional regulator</fullName>
    </submittedName>
</protein>
<organism evidence="2 3">
    <name type="scientific">Vulcanibacillus modesticaldus</name>
    <dbReference type="NCBI Taxonomy" id="337097"/>
    <lineage>
        <taxon>Bacteria</taxon>
        <taxon>Bacillati</taxon>
        <taxon>Bacillota</taxon>
        <taxon>Bacilli</taxon>
        <taxon>Bacillales</taxon>
        <taxon>Bacillaceae</taxon>
        <taxon>Vulcanibacillus</taxon>
    </lineage>
</organism>
<dbReference type="EMBL" id="MIJF01000032">
    <property type="protein sequence ID" value="OEF99156.1"/>
    <property type="molecule type" value="Genomic_DNA"/>
</dbReference>
<dbReference type="PROSITE" id="PS50943">
    <property type="entry name" value="HTH_CROC1"/>
    <property type="match status" value="1"/>
</dbReference>
<dbReference type="AlphaFoldDB" id="A0A1D2YU03"/>
<proteinExistence type="predicted"/>